<dbReference type="EMBL" id="GBRH01216830">
    <property type="protein sequence ID" value="JAD81065.1"/>
    <property type="molecule type" value="Transcribed_RNA"/>
</dbReference>
<proteinExistence type="inferred from homology"/>
<dbReference type="GO" id="GO:0005975">
    <property type="term" value="P:carbohydrate metabolic process"/>
    <property type="evidence" value="ECO:0007669"/>
    <property type="project" value="InterPro"/>
</dbReference>
<dbReference type="AlphaFoldDB" id="A0A0A9D5Y9"/>
<dbReference type="GO" id="GO:0012505">
    <property type="term" value="C:endomembrane system"/>
    <property type="evidence" value="ECO:0007669"/>
    <property type="project" value="UniProtKB-ARBA"/>
</dbReference>
<organism evidence="2">
    <name type="scientific">Arundo donax</name>
    <name type="common">Giant reed</name>
    <name type="synonym">Donax arundinaceus</name>
    <dbReference type="NCBI Taxonomy" id="35708"/>
    <lineage>
        <taxon>Eukaryota</taxon>
        <taxon>Viridiplantae</taxon>
        <taxon>Streptophyta</taxon>
        <taxon>Embryophyta</taxon>
        <taxon>Tracheophyta</taxon>
        <taxon>Spermatophyta</taxon>
        <taxon>Magnoliopsida</taxon>
        <taxon>Liliopsida</taxon>
        <taxon>Poales</taxon>
        <taxon>Poaceae</taxon>
        <taxon>PACMAD clade</taxon>
        <taxon>Arundinoideae</taxon>
        <taxon>Arundineae</taxon>
        <taxon>Arundo</taxon>
    </lineage>
</organism>
<accession>A0A0A9D5Y9</accession>
<dbReference type="GO" id="GO:0016020">
    <property type="term" value="C:membrane"/>
    <property type="evidence" value="ECO:0007669"/>
    <property type="project" value="InterPro"/>
</dbReference>
<dbReference type="InterPro" id="IPR001382">
    <property type="entry name" value="Glyco_hydro_47"/>
</dbReference>
<dbReference type="GO" id="GO:0005509">
    <property type="term" value="F:calcium ion binding"/>
    <property type="evidence" value="ECO:0007669"/>
    <property type="project" value="InterPro"/>
</dbReference>
<protein>
    <submittedName>
        <fullName evidence="2">Uncharacterized protein</fullName>
    </submittedName>
</protein>
<dbReference type="InterPro" id="IPR012341">
    <property type="entry name" value="6hp_glycosidase-like_sf"/>
</dbReference>
<dbReference type="InterPro" id="IPR036026">
    <property type="entry name" value="Seven-hairpin_glycosidases"/>
</dbReference>
<dbReference type="SUPFAM" id="SSF48225">
    <property type="entry name" value="Seven-hairpin glycosidases"/>
    <property type="match status" value="1"/>
</dbReference>
<dbReference type="Pfam" id="PF01532">
    <property type="entry name" value="Glyco_hydro_47"/>
    <property type="match status" value="1"/>
</dbReference>
<comment type="similarity">
    <text evidence="1">Belongs to the glycosyl hydrolase 47 family.</text>
</comment>
<evidence type="ECO:0000256" key="1">
    <source>
        <dbReference type="ARBA" id="ARBA00007658"/>
    </source>
</evidence>
<name>A0A0A9D5Y9_ARUDO</name>
<sequence>MQTSVGLLLISNEATYTFEKYICTVAYPLENHAVELELTYYFFRATVFADSGTEQLEFIALSQRTGDPKYQQKVTGKA</sequence>
<dbReference type="Gene3D" id="1.50.10.10">
    <property type="match status" value="1"/>
</dbReference>
<reference evidence="2" key="1">
    <citation type="submission" date="2014-09" db="EMBL/GenBank/DDBJ databases">
        <authorList>
            <person name="Magalhaes I.L.F."/>
            <person name="Oliveira U."/>
            <person name="Santos F.R."/>
            <person name="Vidigal T.H.D.A."/>
            <person name="Brescovit A.D."/>
            <person name="Santos A.J."/>
        </authorList>
    </citation>
    <scope>NUCLEOTIDE SEQUENCE</scope>
    <source>
        <tissue evidence="2">Shoot tissue taken approximately 20 cm above the soil surface</tissue>
    </source>
</reference>
<reference evidence="2" key="2">
    <citation type="journal article" date="2015" name="Data Brief">
        <title>Shoot transcriptome of the giant reed, Arundo donax.</title>
        <authorList>
            <person name="Barrero R.A."/>
            <person name="Guerrero F.D."/>
            <person name="Moolhuijzen P."/>
            <person name="Goolsby J.A."/>
            <person name="Tidwell J."/>
            <person name="Bellgard S.E."/>
            <person name="Bellgard M.I."/>
        </authorList>
    </citation>
    <scope>NUCLEOTIDE SEQUENCE</scope>
    <source>
        <tissue evidence="2">Shoot tissue taken approximately 20 cm above the soil surface</tissue>
    </source>
</reference>
<dbReference type="GO" id="GO:0004571">
    <property type="term" value="F:mannosyl-oligosaccharide 1,2-alpha-mannosidase activity"/>
    <property type="evidence" value="ECO:0007669"/>
    <property type="project" value="InterPro"/>
</dbReference>
<evidence type="ECO:0000313" key="2">
    <source>
        <dbReference type="EMBL" id="JAD81065.1"/>
    </source>
</evidence>